<comment type="caution">
    <text evidence="1">The sequence shown here is derived from an EMBL/GenBank/DDBJ whole genome shotgun (WGS) entry which is preliminary data.</text>
</comment>
<name>A0A109LI96_PSEFL</name>
<proteinExistence type="predicted"/>
<protein>
    <submittedName>
        <fullName evidence="1">Uncharacterized protein</fullName>
    </submittedName>
</protein>
<dbReference type="EMBL" id="LCYA01000066">
    <property type="protein sequence ID" value="KWV87840.1"/>
    <property type="molecule type" value="Genomic_DNA"/>
</dbReference>
<reference evidence="1 2" key="1">
    <citation type="submission" date="2015-05" db="EMBL/GenBank/DDBJ databases">
        <title>A genomic and transcriptomic approach to investigate the blue pigment phenotype in Pseudomonas fluorescens.</title>
        <authorList>
            <person name="Andreani N.A."/>
            <person name="Cardazzo B."/>
        </authorList>
    </citation>
    <scope>NUCLEOTIDE SEQUENCE [LARGE SCALE GENOMIC DNA]</scope>
    <source>
        <strain evidence="1 2">Ps_22</strain>
    </source>
</reference>
<evidence type="ECO:0000313" key="2">
    <source>
        <dbReference type="Proteomes" id="UP000061348"/>
    </source>
</evidence>
<dbReference type="PATRIC" id="fig|294.194.peg.2803"/>
<dbReference type="AlphaFoldDB" id="A0A109LI96"/>
<dbReference type="Proteomes" id="UP000061348">
    <property type="component" value="Unassembled WGS sequence"/>
</dbReference>
<gene>
    <name evidence="1" type="ORF">PFLmoz3_02534</name>
</gene>
<evidence type="ECO:0000313" key="1">
    <source>
        <dbReference type="EMBL" id="KWV87840.1"/>
    </source>
</evidence>
<sequence length="64" mass="6791">MAKVLKDMITMVAARTFCRPYLSPSAPKNRPPSGRIRKGTEKVASAAIICTLGEASGKNTLPST</sequence>
<accession>A0A109LI96</accession>
<organism evidence="1 2">
    <name type="scientific">Pseudomonas fluorescens</name>
    <dbReference type="NCBI Taxonomy" id="294"/>
    <lineage>
        <taxon>Bacteria</taxon>
        <taxon>Pseudomonadati</taxon>
        <taxon>Pseudomonadota</taxon>
        <taxon>Gammaproteobacteria</taxon>
        <taxon>Pseudomonadales</taxon>
        <taxon>Pseudomonadaceae</taxon>
        <taxon>Pseudomonas</taxon>
    </lineage>
</organism>